<dbReference type="PROSITE" id="PS51485">
    <property type="entry name" value="PHYTOCYANIN"/>
    <property type="match status" value="1"/>
</dbReference>
<evidence type="ECO:0000256" key="5">
    <source>
        <dbReference type="ARBA" id="ARBA00023136"/>
    </source>
</evidence>
<dbReference type="InterPro" id="IPR041846">
    <property type="entry name" value="ENL_dom"/>
</dbReference>
<dbReference type="CDD" id="cd11019">
    <property type="entry name" value="OsENODL1_like"/>
    <property type="match status" value="1"/>
</dbReference>
<dbReference type="PANTHER" id="PTHR33021">
    <property type="entry name" value="BLUE COPPER PROTEIN"/>
    <property type="match status" value="1"/>
</dbReference>
<reference evidence="13" key="1">
    <citation type="submission" date="2024-03" db="EMBL/GenBank/DDBJ databases">
        <title>WGS assembly of Saponaria officinalis var. Norfolk2.</title>
        <authorList>
            <person name="Jenkins J."/>
            <person name="Shu S."/>
            <person name="Grimwood J."/>
            <person name="Barry K."/>
            <person name="Goodstein D."/>
            <person name="Schmutz J."/>
            <person name="Leebens-Mack J."/>
            <person name="Osbourn A."/>
        </authorList>
    </citation>
    <scope>NUCLEOTIDE SEQUENCE [LARGE SCALE GENOMIC DNA]</scope>
    <source>
        <strain evidence="13">JIC</strain>
    </source>
</reference>
<evidence type="ECO:0000256" key="10">
    <source>
        <dbReference type="SAM" id="MobiDB-lite"/>
    </source>
</evidence>
<dbReference type="EMBL" id="JBDFQZ010000008">
    <property type="protein sequence ID" value="KAK9698151.1"/>
    <property type="molecule type" value="Genomic_DNA"/>
</dbReference>
<dbReference type="Proteomes" id="UP001443914">
    <property type="component" value="Unassembled WGS sequence"/>
</dbReference>
<evidence type="ECO:0000256" key="6">
    <source>
        <dbReference type="ARBA" id="ARBA00023157"/>
    </source>
</evidence>
<feature type="region of interest" description="Disordered" evidence="10">
    <location>
        <begin position="135"/>
        <end position="159"/>
    </location>
</feature>
<keyword evidence="5" id="KW-0472">Membrane</keyword>
<dbReference type="InterPro" id="IPR003245">
    <property type="entry name" value="Phytocyanin_dom"/>
</dbReference>
<evidence type="ECO:0000313" key="14">
    <source>
        <dbReference type="Proteomes" id="UP001443914"/>
    </source>
</evidence>
<organism evidence="13 14">
    <name type="scientific">Saponaria officinalis</name>
    <name type="common">Common soapwort</name>
    <name type="synonym">Lychnis saponaria</name>
    <dbReference type="NCBI Taxonomy" id="3572"/>
    <lineage>
        <taxon>Eukaryota</taxon>
        <taxon>Viridiplantae</taxon>
        <taxon>Streptophyta</taxon>
        <taxon>Embryophyta</taxon>
        <taxon>Tracheophyta</taxon>
        <taxon>Spermatophyta</taxon>
        <taxon>Magnoliopsida</taxon>
        <taxon>eudicotyledons</taxon>
        <taxon>Gunneridae</taxon>
        <taxon>Pentapetalae</taxon>
        <taxon>Caryophyllales</taxon>
        <taxon>Caryophyllaceae</taxon>
        <taxon>Caryophylleae</taxon>
        <taxon>Saponaria</taxon>
    </lineage>
</organism>
<dbReference type="FunFam" id="2.60.40.420:FF:000010">
    <property type="entry name" value="Early nodulin-like protein 1"/>
    <property type="match status" value="1"/>
</dbReference>
<dbReference type="InterPro" id="IPR039391">
    <property type="entry name" value="Phytocyanin-like"/>
</dbReference>
<name>A0AAW1J5R7_SAPOF</name>
<evidence type="ECO:0000256" key="7">
    <source>
        <dbReference type="ARBA" id="ARBA00023180"/>
    </source>
</evidence>
<dbReference type="SUPFAM" id="SSF49503">
    <property type="entry name" value="Cupredoxins"/>
    <property type="match status" value="1"/>
</dbReference>
<dbReference type="PANTHER" id="PTHR33021:SF197">
    <property type="entry name" value="EARLY NODULIN-LIKE PROTEIN 13"/>
    <property type="match status" value="1"/>
</dbReference>
<dbReference type="Pfam" id="PF02298">
    <property type="entry name" value="Cu_bind_like"/>
    <property type="match status" value="1"/>
</dbReference>
<feature type="domain" description="Phytocyanin" evidence="12">
    <location>
        <begin position="26"/>
        <end position="130"/>
    </location>
</feature>
<keyword evidence="8" id="KW-0449">Lipoprotein</keyword>
<comment type="subcellular location">
    <subcellularLocation>
        <location evidence="1">Cell membrane</location>
        <topology evidence="1">Lipid-anchor</topology>
        <topology evidence="1">GPI-anchor</topology>
    </subcellularLocation>
</comment>
<comment type="caution">
    <text evidence="13">The sequence shown here is derived from an EMBL/GenBank/DDBJ whole genome shotgun (WGS) entry which is preliminary data.</text>
</comment>
<keyword evidence="2" id="KW-1003">Cell membrane</keyword>
<keyword evidence="14" id="KW-1185">Reference proteome</keyword>
<proteinExistence type="inferred from homology"/>
<protein>
    <recommendedName>
        <fullName evidence="12">Phytocyanin domain-containing protein</fullName>
    </recommendedName>
</protein>
<dbReference type="GO" id="GO:0098552">
    <property type="term" value="C:side of membrane"/>
    <property type="evidence" value="ECO:0007669"/>
    <property type="project" value="UniProtKB-KW"/>
</dbReference>
<feature type="signal peptide" evidence="11">
    <location>
        <begin position="1"/>
        <end position="25"/>
    </location>
</feature>
<dbReference type="GO" id="GO:0009055">
    <property type="term" value="F:electron transfer activity"/>
    <property type="evidence" value="ECO:0007669"/>
    <property type="project" value="InterPro"/>
</dbReference>
<dbReference type="Gene3D" id="2.60.40.420">
    <property type="entry name" value="Cupredoxins - blue copper proteins"/>
    <property type="match status" value="1"/>
</dbReference>
<keyword evidence="4 11" id="KW-0732">Signal</keyword>
<dbReference type="GO" id="GO:0005886">
    <property type="term" value="C:plasma membrane"/>
    <property type="evidence" value="ECO:0007669"/>
    <property type="project" value="UniProtKB-SubCell"/>
</dbReference>
<evidence type="ECO:0000256" key="8">
    <source>
        <dbReference type="ARBA" id="ARBA00023288"/>
    </source>
</evidence>
<evidence type="ECO:0000256" key="9">
    <source>
        <dbReference type="ARBA" id="ARBA00035011"/>
    </source>
</evidence>
<feature type="chain" id="PRO_5043373875" description="Phytocyanin domain-containing protein" evidence="11">
    <location>
        <begin position="26"/>
        <end position="184"/>
    </location>
</feature>
<evidence type="ECO:0000313" key="13">
    <source>
        <dbReference type="EMBL" id="KAK9698151.1"/>
    </source>
</evidence>
<dbReference type="InterPro" id="IPR008972">
    <property type="entry name" value="Cupredoxin"/>
</dbReference>
<keyword evidence="3" id="KW-0336">GPI-anchor</keyword>
<evidence type="ECO:0000256" key="3">
    <source>
        <dbReference type="ARBA" id="ARBA00022622"/>
    </source>
</evidence>
<accession>A0AAW1J5R7</accession>
<keyword evidence="7" id="KW-0325">Glycoprotein</keyword>
<evidence type="ECO:0000256" key="2">
    <source>
        <dbReference type="ARBA" id="ARBA00022475"/>
    </source>
</evidence>
<evidence type="ECO:0000256" key="11">
    <source>
        <dbReference type="SAM" id="SignalP"/>
    </source>
</evidence>
<evidence type="ECO:0000259" key="12">
    <source>
        <dbReference type="PROSITE" id="PS51485"/>
    </source>
</evidence>
<evidence type="ECO:0000256" key="1">
    <source>
        <dbReference type="ARBA" id="ARBA00004609"/>
    </source>
</evidence>
<comment type="similarity">
    <text evidence="9">Belongs to the early nodulin-like (ENODL) family.</text>
</comment>
<keyword evidence="6" id="KW-1015">Disulfide bond</keyword>
<dbReference type="AlphaFoldDB" id="A0AAW1J5R7"/>
<sequence length="184" mass="19894">MAISSKVCSFYLILVISMMLSYTEARDHLVGGKADAWKVPSSETESLNNWAEKNRFNIGDILVWKYDSKKDSVMQVTREAYLTCNTSNPIAEHKDDETKVVLDKPGPQYFISGIKDNCDKGEKLIVLVITPRHRRSGGVSPALASSPNGVTESPAVAPTSGAGGHKGGVMVVVGVLVGFMFAFV</sequence>
<evidence type="ECO:0000256" key="4">
    <source>
        <dbReference type="ARBA" id="ARBA00022729"/>
    </source>
</evidence>
<gene>
    <name evidence="13" type="ORF">RND81_08G085400</name>
</gene>